<keyword evidence="1" id="KW-1133">Transmembrane helix</keyword>
<keyword evidence="1" id="KW-0472">Membrane</keyword>
<organism evidence="2 3">
    <name type="scientific">Candidatus Shapirobacteria bacterium CG_4_8_14_3_um_filter_39_11</name>
    <dbReference type="NCBI Taxonomy" id="1974875"/>
    <lineage>
        <taxon>Bacteria</taxon>
        <taxon>Candidatus Shapironibacteriota</taxon>
    </lineage>
</organism>
<dbReference type="AlphaFoldDB" id="A0A2M8GIF2"/>
<comment type="caution">
    <text evidence="2">The sequence shown here is derived from an EMBL/GenBank/DDBJ whole genome shotgun (WGS) entry which is preliminary data.</text>
</comment>
<gene>
    <name evidence="2" type="ORF">CO010_00210</name>
</gene>
<evidence type="ECO:0000256" key="1">
    <source>
        <dbReference type="SAM" id="Phobius"/>
    </source>
</evidence>
<feature type="transmembrane region" description="Helical" evidence="1">
    <location>
        <begin position="51"/>
        <end position="72"/>
    </location>
</feature>
<sequence length="83" mass="9519">MKRKLILFLKIVALAFLSLSCFLLIQGEYEMIIKPGLQNDFPVIKGLPAVYFLGAIILIISVLIFILLIPILKKLKYFDTRNH</sequence>
<proteinExistence type="predicted"/>
<keyword evidence="1" id="KW-0812">Transmembrane</keyword>
<evidence type="ECO:0000313" key="3">
    <source>
        <dbReference type="Proteomes" id="UP000230384"/>
    </source>
</evidence>
<protein>
    <recommendedName>
        <fullName evidence="4">DUF3955 domain-containing protein</fullName>
    </recommendedName>
</protein>
<evidence type="ECO:0008006" key="4">
    <source>
        <dbReference type="Google" id="ProtNLM"/>
    </source>
</evidence>
<reference evidence="3" key="1">
    <citation type="submission" date="2017-09" db="EMBL/GenBank/DDBJ databases">
        <title>Depth-based differentiation of microbial function through sediment-hosted aquifers and enrichment of novel symbionts in the deep terrestrial subsurface.</title>
        <authorList>
            <person name="Probst A.J."/>
            <person name="Ladd B."/>
            <person name="Jarett J.K."/>
            <person name="Geller-Mcgrath D.E."/>
            <person name="Sieber C.M.K."/>
            <person name="Emerson J.B."/>
            <person name="Anantharaman K."/>
            <person name="Thomas B.C."/>
            <person name="Malmstrom R."/>
            <person name="Stieglmeier M."/>
            <person name="Klingl A."/>
            <person name="Woyke T."/>
            <person name="Ryan C.M."/>
            <person name="Banfield J.F."/>
        </authorList>
    </citation>
    <scope>NUCLEOTIDE SEQUENCE [LARGE SCALE GENOMIC DNA]</scope>
</reference>
<accession>A0A2M8GIF2</accession>
<name>A0A2M8GIF2_9BACT</name>
<dbReference type="EMBL" id="PFQN01000005">
    <property type="protein sequence ID" value="PJC77581.1"/>
    <property type="molecule type" value="Genomic_DNA"/>
</dbReference>
<dbReference type="PROSITE" id="PS51257">
    <property type="entry name" value="PROKAR_LIPOPROTEIN"/>
    <property type="match status" value="1"/>
</dbReference>
<dbReference type="Proteomes" id="UP000230384">
    <property type="component" value="Unassembled WGS sequence"/>
</dbReference>
<evidence type="ECO:0000313" key="2">
    <source>
        <dbReference type="EMBL" id="PJC77581.1"/>
    </source>
</evidence>